<dbReference type="InterPro" id="IPR009057">
    <property type="entry name" value="Homeodomain-like_sf"/>
</dbReference>
<proteinExistence type="predicted"/>
<dbReference type="Gene3D" id="1.10.10.60">
    <property type="entry name" value="Homeodomain-like"/>
    <property type="match status" value="1"/>
</dbReference>
<evidence type="ECO:0000259" key="4">
    <source>
        <dbReference type="PROSITE" id="PS01124"/>
    </source>
</evidence>
<dbReference type="InterPro" id="IPR018060">
    <property type="entry name" value="HTH_AraC"/>
</dbReference>
<dbReference type="Pfam" id="PF07883">
    <property type="entry name" value="Cupin_2"/>
    <property type="match status" value="1"/>
</dbReference>
<keyword evidence="3" id="KW-0804">Transcription</keyword>
<dbReference type="RefSeq" id="WP_238726684.1">
    <property type="nucleotide sequence ID" value="NZ_JAHQCX010000005.1"/>
</dbReference>
<protein>
    <submittedName>
        <fullName evidence="5">Helix-turn-helix domain-containing protein</fullName>
    </submittedName>
</protein>
<dbReference type="SMART" id="SM00342">
    <property type="entry name" value="HTH_ARAC"/>
    <property type="match status" value="1"/>
</dbReference>
<dbReference type="CDD" id="cd02208">
    <property type="entry name" value="cupin_RmlC-like"/>
    <property type="match status" value="1"/>
</dbReference>
<comment type="caution">
    <text evidence="5">The sequence shown here is derived from an EMBL/GenBank/DDBJ whole genome shotgun (WGS) entry which is preliminary data.</text>
</comment>
<dbReference type="InterPro" id="IPR011051">
    <property type="entry name" value="RmlC_Cupin_sf"/>
</dbReference>
<evidence type="ECO:0000256" key="3">
    <source>
        <dbReference type="ARBA" id="ARBA00023163"/>
    </source>
</evidence>
<evidence type="ECO:0000256" key="1">
    <source>
        <dbReference type="ARBA" id="ARBA00023015"/>
    </source>
</evidence>
<dbReference type="PANTHER" id="PTHR43280">
    <property type="entry name" value="ARAC-FAMILY TRANSCRIPTIONAL REGULATOR"/>
    <property type="match status" value="1"/>
</dbReference>
<dbReference type="Gene3D" id="2.60.120.10">
    <property type="entry name" value="Jelly Rolls"/>
    <property type="match status" value="1"/>
</dbReference>
<dbReference type="SUPFAM" id="SSF46689">
    <property type="entry name" value="Homeodomain-like"/>
    <property type="match status" value="1"/>
</dbReference>
<dbReference type="InterPro" id="IPR018062">
    <property type="entry name" value="HTH_AraC-typ_CS"/>
</dbReference>
<evidence type="ECO:0000256" key="2">
    <source>
        <dbReference type="ARBA" id="ARBA00023125"/>
    </source>
</evidence>
<dbReference type="Proteomes" id="UP001314681">
    <property type="component" value="Unassembled WGS sequence"/>
</dbReference>
<dbReference type="EMBL" id="JAHQCX010000005">
    <property type="protein sequence ID" value="MBU9726204.1"/>
    <property type="molecule type" value="Genomic_DNA"/>
</dbReference>
<keyword evidence="1" id="KW-0805">Transcription regulation</keyword>
<dbReference type="Pfam" id="PF12833">
    <property type="entry name" value="HTH_18"/>
    <property type="match status" value="1"/>
</dbReference>
<name>A0ABS6K6P7_9FIRM</name>
<dbReference type="PROSITE" id="PS00041">
    <property type="entry name" value="HTH_ARAC_FAMILY_1"/>
    <property type="match status" value="1"/>
</dbReference>
<keyword evidence="6" id="KW-1185">Reference proteome</keyword>
<feature type="domain" description="HTH araC/xylS-type" evidence="4">
    <location>
        <begin position="183"/>
        <end position="281"/>
    </location>
</feature>
<dbReference type="SUPFAM" id="SSF51182">
    <property type="entry name" value="RmlC-like cupins"/>
    <property type="match status" value="1"/>
</dbReference>
<sequence>MKQKNNPGMYESIQHLMNSAAKIFVTGVRSSAYHWHYDYEFIAVLKGRIEVLYGLYGPEPQRLSEGDIILINPKGVHGVRGIELDNICLLIQFPSSLFEPITAGMKYHFFLNSVNGQYPPKLPYGHYLNIAVRTALAQRNDGADTNLRVNAGLYLLLADFLASVQYELRSAPLNNEKDTELVMAISGYIDRNLSSENLPDDIYRTFGLSEKGSYRLLKEIVGLTLKEMIDAARIERACTLLQDAGIPLQIVSDECGYSGEATFYRRFKAAMGITPGEYRKGAEANAVSNDIQDYLSFDECGVDALLCHWAGLEE</sequence>
<evidence type="ECO:0000313" key="6">
    <source>
        <dbReference type="Proteomes" id="UP001314681"/>
    </source>
</evidence>
<dbReference type="PROSITE" id="PS01124">
    <property type="entry name" value="HTH_ARAC_FAMILY_2"/>
    <property type="match status" value="1"/>
</dbReference>
<keyword evidence="2" id="KW-0238">DNA-binding</keyword>
<dbReference type="InterPro" id="IPR013096">
    <property type="entry name" value="Cupin_2"/>
</dbReference>
<evidence type="ECO:0000313" key="5">
    <source>
        <dbReference type="EMBL" id="MBU9726204.1"/>
    </source>
</evidence>
<gene>
    <name evidence="5" type="ORF">KTH90_09270</name>
</gene>
<accession>A0ABS6K6P7</accession>
<reference evidence="5 6" key="1">
    <citation type="submission" date="2021-06" db="EMBL/GenBank/DDBJ databases">
        <title>Description of novel taxa of the family Lachnospiraceae.</title>
        <authorList>
            <person name="Chaplin A.V."/>
            <person name="Sokolova S.R."/>
            <person name="Pikina A.P."/>
            <person name="Korzhanova M."/>
            <person name="Belova V."/>
            <person name="Korostin D."/>
            <person name="Efimov B.A."/>
        </authorList>
    </citation>
    <scope>NUCLEOTIDE SEQUENCE [LARGE SCALE GENOMIC DNA]</scope>
    <source>
        <strain evidence="5 6">ASD4241</strain>
    </source>
</reference>
<organism evidence="5 6">
    <name type="scientific">Diplocloster modestus</name>
    <dbReference type="NCBI Taxonomy" id="2850322"/>
    <lineage>
        <taxon>Bacteria</taxon>
        <taxon>Bacillati</taxon>
        <taxon>Bacillota</taxon>
        <taxon>Clostridia</taxon>
        <taxon>Lachnospirales</taxon>
        <taxon>Lachnospiraceae</taxon>
        <taxon>Diplocloster</taxon>
    </lineage>
</organism>
<dbReference type="PANTHER" id="PTHR43280:SF2">
    <property type="entry name" value="HTH-TYPE TRANSCRIPTIONAL REGULATOR EXSA"/>
    <property type="match status" value="1"/>
</dbReference>
<dbReference type="InterPro" id="IPR014710">
    <property type="entry name" value="RmlC-like_jellyroll"/>
</dbReference>